<feature type="domain" description="2EXR" evidence="3">
    <location>
        <begin position="149"/>
        <end position="231"/>
    </location>
</feature>
<dbReference type="OrthoDB" id="3560930at2759"/>
<organism evidence="4 5">
    <name type="scientific">Phialocephala subalpina</name>
    <dbReference type="NCBI Taxonomy" id="576137"/>
    <lineage>
        <taxon>Eukaryota</taxon>
        <taxon>Fungi</taxon>
        <taxon>Dikarya</taxon>
        <taxon>Ascomycota</taxon>
        <taxon>Pezizomycotina</taxon>
        <taxon>Leotiomycetes</taxon>
        <taxon>Helotiales</taxon>
        <taxon>Mollisiaceae</taxon>
        <taxon>Phialocephala</taxon>
        <taxon>Phialocephala fortinii species complex</taxon>
    </lineage>
</organism>
<gene>
    <name evidence="4" type="ORF">PAC_01603</name>
</gene>
<reference evidence="4 5" key="1">
    <citation type="submission" date="2016-03" db="EMBL/GenBank/DDBJ databases">
        <authorList>
            <person name="Ploux O."/>
        </authorList>
    </citation>
    <scope>NUCLEOTIDE SEQUENCE [LARGE SCALE GENOMIC DNA]</scope>
    <source>
        <strain evidence="4 5">UAMH 11012</strain>
    </source>
</reference>
<dbReference type="Pfam" id="PF20150">
    <property type="entry name" value="2EXR"/>
    <property type="match status" value="1"/>
</dbReference>
<keyword evidence="1" id="KW-0175">Coiled coil</keyword>
<evidence type="ECO:0000256" key="2">
    <source>
        <dbReference type="SAM" id="MobiDB-lite"/>
    </source>
</evidence>
<keyword evidence="5" id="KW-1185">Reference proteome</keyword>
<evidence type="ECO:0000256" key="1">
    <source>
        <dbReference type="SAM" id="Coils"/>
    </source>
</evidence>
<feature type="coiled-coil region" evidence="1">
    <location>
        <begin position="102"/>
        <end position="136"/>
    </location>
</feature>
<evidence type="ECO:0000313" key="4">
    <source>
        <dbReference type="EMBL" id="CZR51726.1"/>
    </source>
</evidence>
<accession>A0A1L7WG20</accession>
<evidence type="ECO:0000259" key="3">
    <source>
        <dbReference type="Pfam" id="PF20150"/>
    </source>
</evidence>
<feature type="region of interest" description="Disordered" evidence="2">
    <location>
        <begin position="1"/>
        <end position="22"/>
    </location>
</feature>
<protein>
    <recommendedName>
        <fullName evidence="3">2EXR domain-containing protein</fullName>
    </recommendedName>
</protein>
<dbReference type="Proteomes" id="UP000184330">
    <property type="component" value="Unassembled WGS sequence"/>
</dbReference>
<sequence>MPFCGSMDTIEQPNPNRKKECPPEKGFGIISLHAYKPWFVGEIRVSSRFEIAALTFSSRSLRPQHTTRIAAAEVDEMASPHNSATDLVEVPSSVLSTLLDSVKELKEGMSAQQAEISQLRAEIAELRATNTSLISQIQILHHESTTPKFSKFKELPVEIRCIIWRMALTVPQIHIITDELVSRSKVNLVMQACTEARDVGLKLKLAFFQVGPMKFFNQNIRDYMNWEDDTIWIPDESFLSDRPVAFYCSECPPWPEGDSQAGHLRQIPHFCHLEVHKTRRLGGRLAINYDKWEDPSLDEDGNWEGNSTESLWYYRSIRRLYIVVNNSEAIRDRDIIFVEPAESPRRTLVRCLGCKDWEELAAKKVKTMEFFRTERAELRKKKLASGMTEEELYKAELDDLSDWIIPEVKFVEARPAAVQKDWIIANSSSGRLRV</sequence>
<proteinExistence type="predicted"/>
<dbReference type="AlphaFoldDB" id="A0A1L7WG20"/>
<dbReference type="InterPro" id="IPR045518">
    <property type="entry name" value="2EXR"/>
</dbReference>
<evidence type="ECO:0000313" key="5">
    <source>
        <dbReference type="Proteomes" id="UP000184330"/>
    </source>
</evidence>
<dbReference type="EMBL" id="FJOG01000002">
    <property type="protein sequence ID" value="CZR51726.1"/>
    <property type="molecule type" value="Genomic_DNA"/>
</dbReference>
<dbReference type="PANTHER" id="PTHR35910:SF1">
    <property type="entry name" value="2EXR DOMAIN-CONTAINING PROTEIN"/>
    <property type="match status" value="1"/>
</dbReference>
<dbReference type="PANTHER" id="PTHR35910">
    <property type="entry name" value="2EXR DOMAIN-CONTAINING PROTEIN"/>
    <property type="match status" value="1"/>
</dbReference>
<name>A0A1L7WG20_9HELO</name>